<protein>
    <recommendedName>
        <fullName evidence="1">Heterokaryon incompatibility domain-containing protein</fullName>
    </recommendedName>
</protein>
<accession>A0AAV9WGG7</accession>
<keyword evidence="3" id="KW-1185">Reference proteome</keyword>
<reference evidence="2 3" key="1">
    <citation type="submission" date="2023-08" db="EMBL/GenBank/DDBJ databases">
        <authorList>
            <person name="Palmer J.M."/>
        </authorList>
    </citation>
    <scope>NUCLEOTIDE SEQUENCE [LARGE SCALE GENOMIC DNA]</scope>
    <source>
        <strain evidence="2 3">TWF481</strain>
    </source>
</reference>
<evidence type="ECO:0000313" key="2">
    <source>
        <dbReference type="EMBL" id="KAK6507949.1"/>
    </source>
</evidence>
<proteinExistence type="predicted"/>
<sequence length="719" mass="79278">MSTTDSTSKGLFRSPKWLEFPHSNHPISPFPSYLETRGLKLSSQGSESPHLLAKLQNWLTFGLLESITQSPIPKELLVSEINGSPAVLTRSNIPSIMSTWVSTIRYGKTEEYKIWCQKVNATLIQLRSIMLTMVTKRVFFSNPSILPYDDAAATVLFIGCIAESISSAKMAFHPSILEPMGFSMSVLWGAEFIDAYERELVREKGWCAFTVNSVIGTLGLCALEYLGRVGGEGGGRHRECTREICKANMVDVENYKPKHVEGCDDGSCVYSKPDAGAVVGALTGGDIPIIMIEDIGEEGTAGSIRIDTHKSHEVPYLAISHVWADGLGSTTEAGLPTCQIRRISNLVSNVLPKATGEQSKISFWMDSLCIPNDPSVRKKAIGMMARTYTEAAAVLVLDSALLSIPSTLPREELAVQILLCGWMKRLWTLQEAVLAKKLFFLCSDGVAIQLSHVLPEPESMPLYPAQNDIAAELFRLMKWRGWNTYTIGDVARALRWRATSRASDETLAIASLLDKDPASLAGLPAAVRMKELLLRLKEVPRNILFLSADKMDIDGFRWAPLSFMATHGGAKGGYHLAAQSVKEGGEMSVVTEEGLDGLYYAILFPLVKVKPGETWGLIDKKRGNYYLVKEPENRVKGDYRCNLILLEEAIRRGSASKGIAASRIINESDINHQQQRAVCRYHKRVIISDCTETDFQRESGKDLQVSDITAAGLLNIRVT</sequence>
<dbReference type="InterPro" id="IPR010730">
    <property type="entry name" value="HET"/>
</dbReference>
<dbReference type="Proteomes" id="UP001370758">
    <property type="component" value="Unassembled WGS sequence"/>
</dbReference>
<dbReference type="AlphaFoldDB" id="A0AAV9WGG7"/>
<feature type="domain" description="Heterokaryon incompatibility" evidence="1">
    <location>
        <begin position="316"/>
        <end position="397"/>
    </location>
</feature>
<dbReference type="PANTHER" id="PTHR39596:SF2">
    <property type="entry name" value="HET DOMAIN PROTEIN (AFU_ORTHOLOGUE AFUA_1G17550)-RELATED"/>
    <property type="match status" value="1"/>
</dbReference>
<evidence type="ECO:0000259" key="1">
    <source>
        <dbReference type="Pfam" id="PF06985"/>
    </source>
</evidence>
<dbReference type="PANTHER" id="PTHR39596">
    <property type="match status" value="1"/>
</dbReference>
<dbReference type="EMBL" id="JAVHJL010000003">
    <property type="protein sequence ID" value="KAK6507949.1"/>
    <property type="molecule type" value="Genomic_DNA"/>
</dbReference>
<evidence type="ECO:0000313" key="3">
    <source>
        <dbReference type="Proteomes" id="UP001370758"/>
    </source>
</evidence>
<dbReference type="Pfam" id="PF06985">
    <property type="entry name" value="HET"/>
    <property type="match status" value="1"/>
</dbReference>
<organism evidence="2 3">
    <name type="scientific">Arthrobotrys musiformis</name>
    <dbReference type="NCBI Taxonomy" id="47236"/>
    <lineage>
        <taxon>Eukaryota</taxon>
        <taxon>Fungi</taxon>
        <taxon>Dikarya</taxon>
        <taxon>Ascomycota</taxon>
        <taxon>Pezizomycotina</taxon>
        <taxon>Orbiliomycetes</taxon>
        <taxon>Orbiliales</taxon>
        <taxon>Orbiliaceae</taxon>
        <taxon>Arthrobotrys</taxon>
    </lineage>
</organism>
<name>A0AAV9WGG7_9PEZI</name>
<gene>
    <name evidence="2" type="ORF">TWF481_006368</name>
</gene>
<comment type="caution">
    <text evidence="2">The sequence shown here is derived from an EMBL/GenBank/DDBJ whole genome shotgun (WGS) entry which is preliminary data.</text>
</comment>